<keyword evidence="2" id="KW-1185">Reference proteome</keyword>
<evidence type="ECO:0000313" key="2">
    <source>
        <dbReference type="Proteomes" id="UP001612741"/>
    </source>
</evidence>
<dbReference type="EMBL" id="JBITGY010000002">
    <property type="protein sequence ID" value="MFI6496849.1"/>
    <property type="molecule type" value="Genomic_DNA"/>
</dbReference>
<dbReference type="Proteomes" id="UP001612741">
    <property type="component" value="Unassembled WGS sequence"/>
</dbReference>
<sequence>MTRTIPPHGTENRYTNHGCRCDACRTSAAEARAQRKRRAAYAQWNGRPALVDAEPVRQHITRLRLSGLSIEHIVSLSGVGYGVVRNVLYGTHGNPPARQVFWDNAQAILKVRADVDGMPGSARVDGAGTRRRIQALMAMGWTSQDVADRCGYSRTYVSSLAARARVTASAAQRIRTVYSQLWMTIPPDTTQARYAKRFARSRGWLSPLAWDDDLIDLPDDELRAELRHRAALMDGRELQRCHKARWQGKDKSPLVAEGAREYKRRLRRSRAELGEAS</sequence>
<organism evidence="1 2">
    <name type="scientific">Nonomuraea typhae</name>
    <dbReference type="NCBI Taxonomy" id="2603600"/>
    <lineage>
        <taxon>Bacteria</taxon>
        <taxon>Bacillati</taxon>
        <taxon>Actinomycetota</taxon>
        <taxon>Actinomycetes</taxon>
        <taxon>Streptosporangiales</taxon>
        <taxon>Streptosporangiaceae</taxon>
        <taxon>Nonomuraea</taxon>
    </lineage>
</organism>
<proteinExistence type="predicted"/>
<evidence type="ECO:0008006" key="3">
    <source>
        <dbReference type="Google" id="ProtNLM"/>
    </source>
</evidence>
<comment type="caution">
    <text evidence="1">The sequence shown here is derived from an EMBL/GenBank/DDBJ whole genome shotgun (WGS) entry which is preliminary data.</text>
</comment>
<evidence type="ECO:0000313" key="1">
    <source>
        <dbReference type="EMBL" id="MFI6496849.1"/>
    </source>
</evidence>
<gene>
    <name evidence="1" type="ORF">ACIBG2_05680</name>
</gene>
<accession>A0ABW7YQT1</accession>
<name>A0ABW7YQT1_9ACTN</name>
<reference evidence="1 2" key="1">
    <citation type="submission" date="2024-10" db="EMBL/GenBank/DDBJ databases">
        <title>The Natural Products Discovery Center: Release of the First 8490 Sequenced Strains for Exploring Actinobacteria Biosynthetic Diversity.</title>
        <authorList>
            <person name="Kalkreuter E."/>
            <person name="Kautsar S.A."/>
            <person name="Yang D."/>
            <person name="Bader C.D."/>
            <person name="Teijaro C.N."/>
            <person name="Fluegel L."/>
            <person name="Davis C.M."/>
            <person name="Simpson J.R."/>
            <person name="Lauterbach L."/>
            <person name="Steele A.D."/>
            <person name="Gui C."/>
            <person name="Meng S."/>
            <person name="Li G."/>
            <person name="Viehrig K."/>
            <person name="Ye F."/>
            <person name="Su P."/>
            <person name="Kiefer A.F."/>
            <person name="Nichols A."/>
            <person name="Cepeda A.J."/>
            <person name="Yan W."/>
            <person name="Fan B."/>
            <person name="Jiang Y."/>
            <person name="Adhikari A."/>
            <person name="Zheng C.-J."/>
            <person name="Schuster L."/>
            <person name="Cowan T.M."/>
            <person name="Smanski M.J."/>
            <person name="Chevrette M.G."/>
            <person name="De Carvalho L.P.S."/>
            <person name="Shen B."/>
        </authorList>
    </citation>
    <scope>NUCLEOTIDE SEQUENCE [LARGE SCALE GENOMIC DNA]</scope>
    <source>
        <strain evidence="1 2">NPDC050545</strain>
    </source>
</reference>
<protein>
    <recommendedName>
        <fullName evidence="3">XRE family transcriptional regulator</fullName>
    </recommendedName>
</protein>
<dbReference type="RefSeq" id="WP_397079290.1">
    <property type="nucleotide sequence ID" value="NZ_JBITGY010000002.1"/>
</dbReference>